<name>A0AB74UUI6_9GAMM</name>
<dbReference type="InterPro" id="IPR026349">
    <property type="entry name" value="CHP04255"/>
</dbReference>
<protein>
    <submittedName>
        <fullName evidence="1">TIGR04255 family protein</fullName>
    </submittedName>
</protein>
<dbReference type="NCBIfam" id="TIGR04255">
    <property type="entry name" value="sporadTIGR04255"/>
    <property type="match status" value="1"/>
</dbReference>
<evidence type="ECO:0000313" key="1">
    <source>
        <dbReference type="EMBL" id="XIA18308.1"/>
    </source>
</evidence>
<proteinExistence type="predicted"/>
<dbReference type="EMBL" id="CP170721">
    <property type="protein sequence ID" value="XIA18308.1"/>
    <property type="molecule type" value="Genomic_DNA"/>
</dbReference>
<sequence length="269" mass="29301">MNETFRNAPLVEIVAELRWQVPQLAAADQAGNPIQLPIVLADNAMAALFHRTTTAVGNHGFDRLEQLVPPGSSMPVLLPQMMYRYRRTDEVPVLAQIGPGMFSVNALPPYKSWKEFHPHLEGGVEGLLEALTDKPELNVNLRYIDAFKHALTSGRDAKAFATEVLGFCLELPPTLQARLTEGVQARMSFQVGLPVPGMAMTITVSDGRLGTDSVVLMNTDVRIENALPSDKQAILSALDKAHDLIHGTFVDMTQSIQDKLQSVPVGGNA</sequence>
<reference evidence="1" key="1">
    <citation type="submission" date="2024-10" db="EMBL/GenBank/DDBJ databases">
        <authorList>
            <person name="Lesea H.P."/>
            <person name="Kuehl J.V."/>
            <person name="Chandonia J.-M."/>
        </authorList>
    </citation>
    <scope>NUCLEOTIDE SEQUENCE</scope>
    <source>
        <strain evidence="1">FW102-FHT14D07</strain>
    </source>
</reference>
<dbReference type="RefSeq" id="WP_395120549.1">
    <property type="nucleotide sequence ID" value="NZ_CP170721.1"/>
</dbReference>
<organism evidence="1">
    <name type="scientific">Rhodanobacter sp. FW102-FHT14D07</name>
    <dbReference type="NCBI Taxonomy" id="3351462"/>
    <lineage>
        <taxon>Bacteria</taxon>
        <taxon>Pseudomonadati</taxon>
        <taxon>Pseudomonadota</taxon>
        <taxon>Gammaproteobacteria</taxon>
        <taxon>Lysobacterales</taxon>
        <taxon>Rhodanobacteraceae</taxon>
        <taxon>Rhodanobacter</taxon>
    </lineage>
</organism>
<accession>A0AB74UUI6</accession>
<dbReference type="AlphaFoldDB" id="A0AB74UUI6"/>
<gene>
    <name evidence="1" type="ORF">ACFYG5_17395</name>
</gene>